<dbReference type="NCBIfam" id="TIGR03596">
    <property type="entry name" value="GTPase_YlqF"/>
    <property type="match status" value="1"/>
</dbReference>
<dbReference type="EMBL" id="LAYJ01000131">
    <property type="protein sequence ID" value="KKI49665.1"/>
    <property type="molecule type" value="Genomic_DNA"/>
</dbReference>
<sequence length="281" mass="31908">MDIQWYPGHMTKARRQLKDKLKMVDLVIEVLDARAPKSSLNPDFDDVFSNKTRFYILNKADLADENITKNWISYFREKGISAVSFSALRGNTQQLKKSIIDCAEGILQRYRDKGMNKTLRCMVAGIPNVGKSAILNRLSGEKKLKEGNKPGVTRSLQWAKIDQYLEIMDTPGLLWPKFKDQKTGAVVALIGSVKLDILDEESLAFYLIGLLKETAPRLLAERYQLSNLDRNDFEILEDICKARGFLLKGGVYDTERGAKTILDEFKNGKLGRISLEKPERC</sequence>
<comment type="function">
    <text evidence="4">Required for a late step of 50S ribosomal subunit assembly. Has GTPase activity.</text>
</comment>
<dbReference type="InterPro" id="IPR016478">
    <property type="entry name" value="GTPase_MTG1"/>
</dbReference>
<dbReference type="STRING" id="270498.CHK_2887"/>
<dbReference type="PANTHER" id="PTHR45782:SF4">
    <property type="entry name" value="MITOCHONDRIAL RIBOSOME-ASSOCIATED GTPASE 1"/>
    <property type="match status" value="1"/>
</dbReference>
<dbReference type="PATRIC" id="fig|270498.16.peg.666"/>
<dbReference type="AlphaFoldDB" id="A0A0M2NHC1"/>
<dbReference type="InterPro" id="IPR023179">
    <property type="entry name" value="GTP-bd_ortho_bundle_sf"/>
</dbReference>
<evidence type="ECO:0000313" key="7">
    <source>
        <dbReference type="EMBL" id="KKI49665.1"/>
    </source>
</evidence>
<protein>
    <recommendedName>
        <fullName evidence="1 4">Ribosome biogenesis GTPase A</fullName>
    </recommendedName>
</protein>
<dbReference type="InterPro" id="IPR027417">
    <property type="entry name" value="P-loop_NTPase"/>
</dbReference>
<comment type="similarity">
    <text evidence="4">Belongs to the TRAFAC class YlqF/YawG GTPase family. MTG1 subfamily.</text>
</comment>
<organism evidence="7 8">
    <name type="scientific">Christensenella hongkongensis</name>
    <dbReference type="NCBI Taxonomy" id="270498"/>
    <lineage>
        <taxon>Bacteria</taxon>
        <taxon>Bacillati</taxon>
        <taxon>Bacillota</taxon>
        <taxon>Clostridia</taxon>
        <taxon>Christensenellales</taxon>
        <taxon>Christensenellaceae</taxon>
        <taxon>Christensenella</taxon>
    </lineage>
</organism>
<dbReference type="PANTHER" id="PTHR45782">
    <property type="entry name" value="MITOCHONDRIAL RIBOSOME-ASSOCIATED GTPASE 1"/>
    <property type="match status" value="1"/>
</dbReference>
<dbReference type="Gene3D" id="3.40.50.300">
    <property type="entry name" value="P-loop containing nucleotide triphosphate hydrolases"/>
    <property type="match status" value="1"/>
</dbReference>
<dbReference type="CDD" id="cd01856">
    <property type="entry name" value="YlqF"/>
    <property type="match status" value="1"/>
</dbReference>
<evidence type="ECO:0000256" key="3">
    <source>
        <dbReference type="ARBA" id="ARBA00023134"/>
    </source>
</evidence>
<dbReference type="InterPro" id="IPR006073">
    <property type="entry name" value="GTP-bd"/>
</dbReference>
<reference evidence="7 8" key="1">
    <citation type="submission" date="2015-04" db="EMBL/GenBank/DDBJ databases">
        <title>Draft genome sequence of bacteremic isolate Catabacter hongkongensis type strain HKU16T.</title>
        <authorList>
            <person name="Lau S.K."/>
            <person name="Teng J.L."/>
            <person name="Huang Y."/>
            <person name="Curreem S.O."/>
            <person name="Tsui S.K."/>
            <person name="Woo P.C."/>
        </authorList>
    </citation>
    <scope>NUCLEOTIDE SEQUENCE [LARGE SCALE GENOMIC DNA]</scope>
    <source>
        <strain evidence="7 8">HKU16</strain>
    </source>
</reference>
<dbReference type="Pfam" id="PF01926">
    <property type="entry name" value="MMR_HSR1"/>
    <property type="match status" value="1"/>
</dbReference>
<keyword evidence="3 4" id="KW-0342">GTP-binding</keyword>
<evidence type="ECO:0000256" key="2">
    <source>
        <dbReference type="ARBA" id="ARBA00022741"/>
    </source>
</evidence>
<dbReference type="PROSITE" id="PS51721">
    <property type="entry name" value="G_CP"/>
    <property type="match status" value="1"/>
</dbReference>
<keyword evidence="4" id="KW-0963">Cytoplasm</keyword>
<dbReference type="InterPro" id="IPR030378">
    <property type="entry name" value="G_CP_dom"/>
</dbReference>
<keyword evidence="8" id="KW-1185">Reference proteome</keyword>
<accession>A0A0M2NHC1</accession>
<dbReference type="SUPFAM" id="SSF52540">
    <property type="entry name" value="P-loop containing nucleoside triphosphate hydrolases"/>
    <property type="match status" value="1"/>
</dbReference>
<keyword evidence="2 4" id="KW-0547">Nucleotide-binding</keyword>
<feature type="binding site" evidence="5">
    <location>
        <position position="172"/>
    </location>
    <ligand>
        <name>GTP</name>
        <dbReference type="ChEBI" id="CHEBI:37565"/>
    </ligand>
</feature>
<gene>
    <name evidence="7" type="ORF">CHK_2887</name>
</gene>
<dbReference type="Proteomes" id="UP000034076">
    <property type="component" value="Unassembled WGS sequence"/>
</dbReference>
<dbReference type="GO" id="GO:0003924">
    <property type="term" value="F:GTPase activity"/>
    <property type="evidence" value="ECO:0007669"/>
    <property type="project" value="TreeGrafter"/>
</dbReference>
<dbReference type="OrthoDB" id="9779790at2"/>
<evidence type="ECO:0000256" key="1">
    <source>
        <dbReference type="ARBA" id="ARBA00014898"/>
    </source>
</evidence>
<comment type="caution">
    <text evidence="7">The sequence shown here is derived from an EMBL/GenBank/DDBJ whole genome shotgun (WGS) entry which is preliminary data.</text>
</comment>
<evidence type="ECO:0000256" key="5">
    <source>
        <dbReference type="PIRSR" id="PIRSR006230-1"/>
    </source>
</evidence>
<dbReference type="GO" id="GO:0005525">
    <property type="term" value="F:GTP binding"/>
    <property type="evidence" value="ECO:0007669"/>
    <property type="project" value="UniProtKB-KW"/>
</dbReference>
<feature type="domain" description="CP-type G" evidence="6">
    <location>
        <begin position="14"/>
        <end position="176"/>
    </location>
</feature>
<evidence type="ECO:0000259" key="6">
    <source>
        <dbReference type="PROSITE" id="PS51721"/>
    </source>
</evidence>
<dbReference type="Gene3D" id="1.10.1580.10">
    <property type="match status" value="1"/>
</dbReference>
<dbReference type="InterPro" id="IPR019991">
    <property type="entry name" value="GTP-bd_ribosome_bgen"/>
</dbReference>
<feature type="binding site" evidence="5">
    <location>
        <begin position="58"/>
        <end position="61"/>
    </location>
    <ligand>
        <name>GTP</name>
        <dbReference type="ChEBI" id="CHEBI:37565"/>
    </ligand>
</feature>
<evidence type="ECO:0000313" key="8">
    <source>
        <dbReference type="Proteomes" id="UP000034076"/>
    </source>
</evidence>
<name>A0A0M2NHC1_9FIRM</name>
<dbReference type="PIRSF" id="PIRSF006230">
    <property type="entry name" value="MG442"/>
    <property type="match status" value="1"/>
</dbReference>
<comment type="subcellular location">
    <subcellularLocation>
        <location evidence="4">Cytoplasm</location>
    </subcellularLocation>
</comment>
<dbReference type="GO" id="GO:0005737">
    <property type="term" value="C:cytoplasm"/>
    <property type="evidence" value="ECO:0007669"/>
    <property type="project" value="UniProtKB-SubCell"/>
</dbReference>
<dbReference type="RefSeq" id="WP_046444668.1">
    <property type="nucleotide sequence ID" value="NZ_LAYJ01000131.1"/>
</dbReference>
<dbReference type="GO" id="GO:0006412">
    <property type="term" value="P:translation"/>
    <property type="evidence" value="ECO:0007669"/>
    <property type="project" value="TreeGrafter"/>
</dbReference>
<evidence type="ECO:0000256" key="4">
    <source>
        <dbReference type="PIRNR" id="PIRNR006230"/>
    </source>
</evidence>
<proteinExistence type="inferred from homology"/>